<protein>
    <submittedName>
        <fullName evidence="1">Uncharacterized protein</fullName>
    </submittedName>
</protein>
<dbReference type="AlphaFoldDB" id="A0AAV1RV66"/>
<evidence type="ECO:0000313" key="1">
    <source>
        <dbReference type="EMBL" id="CAK7340256.1"/>
    </source>
</evidence>
<organism evidence="1 2">
    <name type="scientific">Dovyalis caffra</name>
    <dbReference type="NCBI Taxonomy" id="77055"/>
    <lineage>
        <taxon>Eukaryota</taxon>
        <taxon>Viridiplantae</taxon>
        <taxon>Streptophyta</taxon>
        <taxon>Embryophyta</taxon>
        <taxon>Tracheophyta</taxon>
        <taxon>Spermatophyta</taxon>
        <taxon>Magnoliopsida</taxon>
        <taxon>eudicotyledons</taxon>
        <taxon>Gunneridae</taxon>
        <taxon>Pentapetalae</taxon>
        <taxon>rosids</taxon>
        <taxon>fabids</taxon>
        <taxon>Malpighiales</taxon>
        <taxon>Salicaceae</taxon>
        <taxon>Flacourtieae</taxon>
        <taxon>Dovyalis</taxon>
    </lineage>
</organism>
<comment type="caution">
    <text evidence="1">The sequence shown here is derived from an EMBL/GenBank/DDBJ whole genome shotgun (WGS) entry which is preliminary data.</text>
</comment>
<proteinExistence type="predicted"/>
<keyword evidence="2" id="KW-1185">Reference proteome</keyword>
<gene>
    <name evidence="1" type="ORF">DCAF_LOCUS15337</name>
</gene>
<evidence type="ECO:0000313" key="2">
    <source>
        <dbReference type="Proteomes" id="UP001314170"/>
    </source>
</evidence>
<name>A0AAV1RV66_9ROSI</name>
<dbReference type="Proteomes" id="UP001314170">
    <property type="component" value="Unassembled WGS sequence"/>
</dbReference>
<sequence length="53" mass="5838">MASPNLAGSSRGCLLTDDDVGTLNKCNLVGVQDNRKMIIARSILRYKSNRSQR</sequence>
<reference evidence="1 2" key="1">
    <citation type="submission" date="2024-01" db="EMBL/GenBank/DDBJ databases">
        <authorList>
            <person name="Waweru B."/>
        </authorList>
    </citation>
    <scope>NUCLEOTIDE SEQUENCE [LARGE SCALE GENOMIC DNA]</scope>
</reference>
<accession>A0AAV1RV66</accession>
<dbReference type="EMBL" id="CAWUPB010001159">
    <property type="protein sequence ID" value="CAK7340256.1"/>
    <property type="molecule type" value="Genomic_DNA"/>
</dbReference>